<dbReference type="EMBL" id="BGPR01017154">
    <property type="protein sequence ID" value="GBN75267.1"/>
    <property type="molecule type" value="Genomic_DNA"/>
</dbReference>
<evidence type="ECO:0000313" key="2">
    <source>
        <dbReference type="Proteomes" id="UP000499080"/>
    </source>
</evidence>
<dbReference type="AlphaFoldDB" id="A0A4Y2RHK8"/>
<organism evidence="1 2">
    <name type="scientific">Araneus ventricosus</name>
    <name type="common">Orbweaver spider</name>
    <name type="synonym">Epeira ventricosa</name>
    <dbReference type="NCBI Taxonomy" id="182803"/>
    <lineage>
        <taxon>Eukaryota</taxon>
        <taxon>Metazoa</taxon>
        <taxon>Ecdysozoa</taxon>
        <taxon>Arthropoda</taxon>
        <taxon>Chelicerata</taxon>
        <taxon>Arachnida</taxon>
        <taxon>Araneae</taxon>
        <taxon>Araneomorphae</taxon>
        <taxon>Entelegynae</taxon>
        <taxon>Araneoidea</taxon>
        <taxon>Araneidae</taxon>
        <taxon>Araneus</taxon>
    </lineage>
</organism>
<evidence type="ECO:0000313" key="1">
    <source>
        <dbReference type="EMBL" id="GBN75267.1"/>
    </source>
</evidence>
<name>A0A4Y2RHK8_ARAVE</name>
<dbReference type="Proteomes" id="UP000499080">
    <property type="component" value="Unassembled WGS sequence"/>
</dbReference>
<protein>
    <submittedName>
        <fullName evidence="1">Uncharacterized protein</fullName>
    </submittedName>
</protein>
<reference evidence="1 2" key="1">
    <citation type="journal article" date="2019" name="Sci. Rep.">
        <title>Orb-weaving spider Araneus ventricosus genome elucidates the spidroin gene catalogue.</title>
        <authorList>
            <person name="Kono N."/>
            <person name="Nakamura H."/>
            <person name="Ohtoshi R."/>
            <person name="Moran D.A.P."/>
            <person name="Shinohara A."/>
            <person name="Yoshida Y."/>
            <person name="Fujiwara M."/>
            <person name="Mori M."/>
            <person name="Tomita M."/>
            <person name="Arakawa K."/>
        </authorList>
    </citation>
    <scope>NUCLEOTIDE SEQUENCE [LARGE SCALE GENOMIC DNA]</scope>
</reference>
<gene>
    <name evidence="1" type="ORF">AVEN_205682_1</name>
</gene>
<comment type="caution">
    <text evidence="1">The sequence shown here is derived from an EMBL/GenBank/DDBJ whole genome shotgun (WGS) entry which is preliminary data.</text>
</comment>
<proteinExistence type="predicted"/>
<keyword evidence="2" id="KW-1185">Reference proteome</keyword>
<accession>A0A4Y2RHK8</accession>
<sequence>MLLLRFKKSLFSQVHESRTHDKGSVASSDGQREKILYGVTVGRDCSITDGRDCRLLSEENAMSEEKVGYWRKKIALLRRACSVTVGRETAGYCRKRLHALLSEETAALLSEETAALLSEEKVAFVGRDCTLLMEVVDGRESSVL</sequence>